<organism evidence="1 2">
    <name type="scientific">Heyndrickxia sporothermodurans</name>
    <dbReference type="NCBI Taxonomy" id="46224"/>
    <lineage>
        <taxon>Bacteria</taxon>
        <taxon>Bacillati</taxon>
        <taxon>Bacillota</taxon>
        <taxon>Bacilli</taxon>
        <taxon>Bacillales</taxon>
        <taxon>Bacillaceae</taxon>
        <taxon>Heyndrickxia</taxon>
    </lineage>
</organism>
<evidence type="ECO:0000313" key="2">
    <source>
        <dbReference type="Proteomes" id="UP000075666"/>
    </source>
</evidence>
<keyword evidence="2" id="KW-1185">Reference proteome</keyword>
<dbReference type="Proteomes" id="UP000075666">
    <property type="component" value="Unassembled WGS sequence"/>
</dbReference>
<gene>
    <name evidence="1" type="ORF">B4102_3303</name>
</gene>
<dbReference type="EMBL" id="LQYN01000063">
    <property type="protein sequence ID" value="KYD04154.1"/>
    <property type="molecule type" value="Genomic_DNA"/>
</dbReference>
<name>A0A150KW52_9BACI</name>
<accession>A0A150KW52</accession>
<comment type="caution">
    <text evidence="1">The sequence shown here is derived from an EMBL/GenBank/DDBJ whole genome shotgun (WGS) entry which is preliminary data.</text>
</comment>
<evidence type="ECO:0000313" key="1">
    <source>
        <dbReference type="EMBL" id="KYD04154.1"/>
    </source>
</evidence>
<sequence>MVQQVNLEEIAKLLGVDINQIKLELVRIYTATTSQSDVKIECKQ</sequence>
<reference evidence="1 2" key="1">
    <citation type="submission" date="2016-01" db="EMBL/GenBank/DDBJ databases">
        <title>Genome Sequences of Twelve Sporeforming Bacillus Species Isolated from Foods.</title>
        <authorList>
            <person name="Berendsen E.M."/>
            <person name="Wells-Bennik M.H."/>
            <person name="Krawcyk A.O."/>
            <person name="De Jong A."/>
            <person name="Holsappel S."/>
            <person name="Eijlander R.T."/>
            <person name="Kuipers O.P."/>
        </authorList>
    </citation>
    <scope>NUCLEOTIDE SEQUENCE [LARGE SCALE GENOMIC DNA]</scope>
    <source>
        <strain evidence="1 2">B4102</strain>
    </source>
</reference>
<dbReference type="AlphaFoldDB" id="A0A150KW52"/>
<proteinExistence type="predicted"/>
<protein>
    <submittedName>
        <fullName evidence="1">Uncharacterized protein</fullName>
    </submittedName>
</protein>